<reference evidence="2" key="1">
    <citation type="journal article" date="2018" name="Biotechnol. Bioeng.">
        <title>A reference genome of the Chinese hamster based on a hybrid assembly strategy.</title>
        <authorList>
            <person name="Rupp O."/>
            <person name="MacDonald M.L."/>
            <person name="Li S."/>
            <person name="Dhiman H."/>
            <person name="Polson S."/>
            <person name="Griep S."/>
            <person name="Heffner K."/>
            <person name="Hernandez I."/>
            <person name="Brinkrolf K."/>
            <person name="Jadhav V."/>
            <person name="Samoudi M."/>
            <person name="Hao H."/>
            <person name="Kingham B."/>
            <person name="Goesmann A."/>
            <person name="Betenbaugh M.J."/>
            <person name="Lewis N.E."/>
            <person name="Borth N."/>
            <person name="Lee K.H."/>
        </authorList>
    </citation>
    <scope>NUCLEOTIDE SEQUENCE [LARGE SCALE GENOMIC DNA]</scope>
    <source>
        <strain evidence="2">17A/GY</strain>
    </source>
</reference>
<dbReference type="GeneID" id="103159818"/>
<keyword evidence="2" id="KW-1185">Reference proteome</keyword>
<reference evidence="2" key="2">
    <citation type="journal article" date="2020" name="Biotechnol. Bioeng.">
        <title>Chromosome-scale scaffolds for the Chinese hamster reference genome assembly to facilitate the study of the CHO epigenome.</title>
        <authorList>
            <person name="Hilliard W."/>
            <person name="MacDonald M."/>
            <person name="Lee K.H."/>
        </authorList>
    </citation>
    <scope>NUCLEOTIDE SEQUENCE [LARGE SCALE GENOMIC DNA]</scope>
    <source>
        <strain evidence="2">17A/GY</strain>
    </source>
</reference>
<dbReference type="KEGG" id="cge:103159818"/>
<reference evidence="3" key="3">
    <citation type="submission" date="2025-08" db="UniProtKB">
        <authorList>
            <consortium name="RefSeq"/>
        </authorList>
    </citation>
    <scope>IDENTIFICATION</scope>
    <source>
        <strain evidence="3">17A/GY</strain>
        <tissue evidence="3">Liver</tissue>
    </source>
</reference>
<dbReference type="RefSeq" id="XP_027266027.2">
    <property type="nucleotide sequence ID" value="XM_027410226.2"/>
</dbReference>
<evidence type="ECO:0000313" key="3">
    <source>
        <dbReference type="RefSeq" id="XP_027266027.2"/>
    </source>
</evidence>
<evidence type="ECO:0000256" key="1">
    <source>
        <dbReference type="SAM" id="MobiDB-lite"/>
    </source>
</evidence>
<feature type="compositionally biased region" description="Basic and acidic residues" evidence="1">
    <location>
        <begin position="135"/>
        <end position="160"/>
    </location>
</feature>
<name>A0A9J7JMQ9_CRIGR</name>
<accession>A0A9J7JMQ9</accession>
<gene>
    <name evidence="3" type="primary">LOC103159818</name>
</gene>
<dbReference type="Proteomes" id="UP001108280">
    <property type="component" value="Chromosome 3"/>
</dbReference>
<feature type="compositionally biased region" description="Basic and acidic residues" evidence="1">
    <location>
        <begin position="61"/>
        <end position="72"/>
    </location>
</feature>
<protein>
    <submittedName>
        <fullName evidence="3">Uncharacterized protein LOC103159818 isoform X2</fullName>
    </submittedName>
</protein>
<organism evidence="2 3">
    <name type="scientific">Cricetulus griseus</name>
    <name type="common">Chinese hamster</name>
    <name type="synonym">Cricetulus barabensis griseus</name>
    <dbReference type="NCBI Taxonomy" id="10029"/>
    <lineage>
        <taxon>Eukaryota</taxon>
        <taxon>Metazoa</taxon>
        <taxon>Chordata</taxon>
        <taxon>Craniata</taxon>
        <taxon>Vertebrata</taxon>
        <taxon>Euteleostomi</taxon>
        <taxon>Mammalia</taxon>
        <taxon>Eutheria</taxon>
        <taxon>Euarchontoglires</taxon>
        <taxon>Glires</taxon>
        <taxon>Rodentia</taxon>
        <taxon>Myomorpha</taxon>
        <taxon>Muroidea</taxon>
        <taxon>Cricetidae</taxon>
        <taxon>Cricetinae</taxon>
        <taxon>Cricetulus</taxon>
    </lineage>
</organism>
<dbReference type="AlphaFoldDB" id="A0A9J7JMQ9"/>
<sequence length="189" mass="19707">MLGRPGLSTDRNEGAGVRGTVISVASHRIGGRPRPEARAAHPAPSGRNASPALPHARIRAHREGPGLAEELHGSSVCPLPRSPPLVAKKDGVGGPSFPACPASLPTPPWPGDSLHMPCSTAPGGGTGAAPAAEQDAQRKEGQQEEGSRSPLHCEETEGQRGRRHVNRSLPYQVHGISFKAVKVAAKWKP</sequence>
<proteinExistence type="predicted"/>
<evidence type="ECO:0000313" key="2">
    <source>
        <dbReference type="Proteomes" id="UP001108280"/>
    </source>
</evidence>
<feature type="region of interest" description="Disordered" evidence="1">
    <location>
        <begin position="1"/>
        <end position="168"/>
    </location>
</feature>